<proteinExistence type="predicted"/>
<name>A0A830HIP5_9CHLO</name>
<organism evidence="1 2">
    <name type="scientific">Pycnococcus provasolii</name>
    <dbReference type="NCBI Taxonomy" id="41880"/>
    <lineage>
        <taxon>Eukaryota</taxon>
        <taxon>Viridiplantae</taxon>
        <taxon>Chlorophyta</taxon>
        <taxon>Pseudoscourfieldiophyceae</taxon>
        <taxon>Pseudoscourfieldiales</taxon>
        <taxon>Pycnococcaceae</taxon>
        <taxon>Pycnococcus</taxon>
    </lineage>
</organism>
<protein>
    <submittedName>
        <fullName evidence="1">Uncharacterized protein</fullName>
    </submittedName>
</protein>
<dbReference type="Proteomes" id="UP000660262">
    <property type="component" value="Unassembled WGS sequence"/>
</dbReference>
<dbReference type="OrthoDB" id="417848at2759"/>
<evidence type="ECO:0000313" key="2">
    <source>
        <dbReference type="Proteomes" id="UP000660262"/>
    </source>
</evidence>
<sequence length="238" mass="26033">MRRIQQVSSRHLNARTLCAQGKGGGSSVGSLVCRRTLLGLVGMGSLLSSSAASSAYAADGKVEFRRIPTQFIAALGDPTASQGTGAESWGLWRVDPGPRGVYLRDYERALKSKGNVAPAGWTFDDNDWWVEEHGLIMEKPDFPLPDGRYLVTGDRQVTTMLTVENGAWKLYEGSLYDVTHLPCRSARYSGSDPTRANQRDFPVKPGAVMPSVEGAEKQDYAVLFVIGVEKTFDPRYGR</sequence>
<dbReference type="AlphaFoldDB" id="A0A830HIP5"/>
<dbReference type="EMBL" id="BNJQ01000015">
    <property type="protein sequence ID" value="GHP07004.1"/>
    <property type="molecule type" value="Genomic_DNA"/>
</dbReference>
<evidence type="ECO:0000313" key="1">
    <source>
        <dbReference type="EMBL" id="GHP07004.1"/>
    </source>
</evidence>
<accession>A0A830HIP5</accession>
<gene>
    <name evidence="1" type="ORF">PPROV_000574700</name>
</gene>
<keyword evidence="2" id="KW-1185">Reference proteome</keyword>
<reference evidence="1" key="1">
    <citation type="submission" date="2020-10" db="EMBL/GenBank/DDBJ databases">
        <title>Unveiling of a novel bifunctional photoreceptor, Dualchrome1, isolated from a cosmopolitan green alga.</title>
        <authorList>
            <person name="Suzuki S."/>
            <person name="Kawachi M."/>
        </authorList>
    </citation>
    <scope>NUCLEOTIDE SEQUENCE</scope>
    <source>
        <strain evidence="1">NIES 2893</strain>
    </source>
</reference>
<comment type="caution">
    <text evidence="1">The sequence shown here is derived from an EMBL/GenBank/DDBJ whole genome shotgun (WGS) entry which is preliminary data.</text>
</comment>